<evidence type="ECO:0000256" key="4">
    <source>
        <dbReference type="SAM" id="MobiDB-lite"/>
    </source>
</evidence>
<dbReference type="SMART" id="SM00448">
    <property type="entry name" value="REC"/>
    <property type="match status" value="1"/>
</dbReference>
<dbReference type="CDD" id="cd16922">
    <property type="entry name" value="HATPase_EvgS-ArcB-TorS-like"/>
    <property type="match status" value="1"/>
</dbReference>
<feature type="compositionally biased region" description="Low complexity" evidence="4">
    <location>
        <begin position="655"/>
        <end position="667"/>
    </location>
</feature>
<dbReference type="CDD" id="cd17546">
    <property type="entry name" value="REC_hyHK_CKI1_RcsC-like"/>
    <property type="match status" value="1"/>
</dbReference>
<organism evidence="9 10">
    <name type="scientific">Niveomyces insectorum RCEF 264</name>
    <dbReference type="NCBI Taxonomy" id="1081102"/>
    <lineage>
        <taxon>Eukaryota</taxon>
        <taxon>Fungi</taxon>
        <taxon>Dikarya</taxon>
        <taxon>Ascomycota</taxon>
        <taxon>Pezizomycotina</taxon>
        <taxon>Sordariomycetes</taxon>
        <taxon>Hypocreomycetidae</taxon>
        <taxon>Hypocreales</taxon>
        <taxon>Cordycipitaceae</taxon>
        <taxon>Niveomyces</taxon>
    </lineage>
</organism>
<keyword evidence="9" id="KW-0547">Nucleotide-binding</keyword>
<evidence type="ECO:0000256" key="2">
    <source>
        <dbReference type="ARBA" id="ARBA00023012"/>
    </source>
</evidence>
<dbReference type="PRINTS" id="PR00344">
    <property type="entry name" value="BCTRLSENSOR"/>
</dbReference>
<dbReference type="SMART" id="SM00091">
    <property type="entry name" value="PAS"/>
    <property type="match status" value="2"/>
</dbReference>
<dbReference type="CDD" id="cd00130">
    <property type="entry name" value="PAS"/>
    <property type="match status" value="1"/>
</dbReference>
<feature type="domain" description="PAS" evidence="7">
    <location>
        <begin position="243"/>
        <end position="316"/>
    </location>
</feature>
<feature type="compositionally biased region" description="Low complexity" evidence="4">
    <location>
        <begin position="842"/>
        <end position="864"/>
    </location>
</feature>
<keyword evidence="1 3" id="KW-0597">Phosphoprotein</keyword>
<dbReference type="InterPro" id="IPR000700">
    <property type="entry name" value="PAS-assoc_C"/>
</dbReference>
<evidence type="ECO:0000259" key="6">
    <source>
        <dbReference type="PROSITE" id="PS50110"/>
    </source>
</evidence>
<feature type="domain" description="Response regulatory" evidence="6">
    <location>
        <begin position="882"/>
        <end position="1008"/>
    </location>
</feature>
<dbReference type="CDD" id="cd00082">
    <property type="entry name" value="HisKA"/>
    <property type="match status" value="1"/>
</dbReference>
<feature type="compositionally biased region" description="Low complexity" evidence="4">
    <location>
        <begin position="804"/>
        <end position="827"/>
    </location>
</feature>
<keyword evidence="9" id="KW-0067">ATP-binding</keyword>
<dbReference type="SUPFAM" id="SSF55874">
    <property type="entry name" value="ATPase domain of HSP90 chaperone/DNA topoisomerase II/histidine kinase"/>
    <property type="match status" value="1"/>
</dbReference>
<comment type="caution">
    <text evidence="9">The sequence shown here is derived from an EMBL/GenBank/DDBJ whole genome shotgun (WGS) entry which is preliminary data.</text>
</comment>
<dbReference type="SMART" id="SM00387">
    <property type="entry name" value="HATPase_c"/>
    <property type="match status" value="1"/>
</dbReference>
<dbReference type="Pfam" id="PF13426">
    <property type="entry name" value="PAS_9"/>
    <property type="match status" value="1"/>
</dbReference>
<name>A0A167XZC5_9HYPO</name>
<dbReference type="GO" id="GO:0005524">
    <property type="term" value="F:ATP binding"/>
    <property type="evidence" value="ECO:0007669"/>
    <property type="project" value="UniProtKB-KW"/>
</dbReference>
<dbReference type="Proteomes" id="UP000076874">
    <property type="component" value="Unassembled WGS sequence"/>
</dbReference>
<dbReference type="InterPro" id="IPR035965">
    <property type="entry name" value="PAS-like_dom_sf"/>
</dbReference>
<dbReference type="InterPro" id="IPR011006">
    <property type="entry name" value="CheY-like_superfamily"/>
</dbReference>
<dbReference type="PROSITE" id="PS50112">
    <property type="entry name" value="PAS"/>
    <property type="match status" value="1"/>
</dbReference>
<dbReference type="Gene3D" id="3.30.450.20">
    <property type="entry name" value="PAS domain"/>
    <property type="match status" value="1"/>
</dbReference>
<dbReference type="Pfam" id="PF00512">
    <property type="entry name" value="HisKA"/>
    <property type="match status" value="1"/>
</dbReference>
<keyword evidence="10" id="KW-1185">Reference proteome</keyword>
<dbReference type="PANTHER" id="PTHR45339:SF1">
    <property type="entry name" value="HYBRID SIGNAL TRANSDUCTION HISTIDINE KINASE J"/>
    <property type="match status" value="1"/>
</dbReference>
<dbReference type="Gene3D" id="3.30.565.10">
    <property type="entry name" value="Histidine kinase-like ATPase, C-terminal domain"/>
    <property type="match status" value="1"/>
</dbReference>
<sequence length="1010" mass="108319">MLSPLPSSAATATPASTSSSTTTATAKAANHDDDAAIVDDVFAFSPIATAILSPSYHIQRVSHSFLQAWQLRAADECVGRDILSLIRERKLWGTGEEEVAHLQQALRTAVDTRAVQTVARRDHADDPPSSSAAAAGLAQTPSIRIVPVFRADSLLALVFEWLFKVQPVFSPPSHKPLYEHRTSGSATTLTYRARPDQTTTHDDDDERGPTSSSSSSNHSDRTQIAGSQPSPAPETKLIGSLSLDDPFRTLIQSVKDYAIFLLDVHGRISTWNAGAELHKGYSSAEIIGKHFSIFYSPDDVAAGKPQRELDDCLRDGNVEDEGWRYRKDGSRFWANVTITALYKNGVHVGYGKVTRDMTERRAAELRLIAAYEESAKLKSDFLANVSHEIRTPMHGMLSACSLLLDTPLTPAQHEVATIIDESGHVLLRVLNDILDYSKLASGNFSIHTDVVGIASIVASVVRSAQPTLPPSVRLQLVLASDLPRAVQGDPLRFRQVMQNLVGNAIKFTDRGHIRVSTFVRHQDEDTYLILTKVTDTGIGIPPDAVPALFAPFTQVDNTTKKRFQGTGLGLSICKSLAELMGGEIGYEPNPDRQGSVFWFTAQFRKIKSLTQLKSDADVTAEHIQRRQSLSPVGGSSRPRPWNAPPAEERQQPERATLPTTTATAPALAPAPAPAPAAEPTSPLATADVAVPLDRDATIGTTTDKNEVESSPEFTVKFMSSPLSTPATTPSSELGPLSPSKDIKLLAGLMPAGYESLAALAHPPLVTAMKDGGTQTADDIDRPADCFFMTRQSEPAPAPAPAPTPANVTTATTTKTTTTTTTITGADTCSDSADSPPHNNEHAGSSGDQQKQQQSSEQAARAADAAIQEEALRRLRARAAGKRLLVVEDNVINQRVMLGMLRSFGFDPALVALASDGAQAASQVEVAAAAAAEGGGMFDLVLMDINMPVVDGHEATVQIRRAGHSVPIVAMTAYALQGDREQCLACGMDDYVAKPVKKALLVEKLLAWLPE</sequence>
<dbReference type="EMBL" id="AZHD01000003">
    <property type="protein sequence ID" value="OAA65617.1"/>
    <property type="molecule type" value="Genomic_DNA"/>
</dbReference>
<dbReference type="PROSITE" id="PS50109">
    <property type="entry name" value="HIS_KIN"/>
    <property type="match status" value="1"/>
</dbReference>
<evidence type="ECO:0000256" key="3">
    <source>
        <dbReference type="PROSITE-ProRule" id="PRU00169"/>
    </source>
</evidence>
<dbReference type="PANTHER" id="PTHR45339">
    <property type="entry name" value="HYBRID SIGNAL TRANSDUCTION HISTIDINE KINASE J"/>
    <property type="match status" value="1"/>
</dbReference>
<feature type="region of interest" description="Disordered" evidence="4">
    <location>
        <begin position="791"/>
        <end position="864"/>
    </location>
</feature>
<dbReference type="InterPro" id="IPR001789">
    <property type="entry name" value="Sig_transdc_resp-reg_receiver"/>
</dbReference>
<dbReference type="SMART" id="SM00388">
    <property type="entry name" value="HisKA"/>
    <property type="match status" value="1"/>
</dbReference>
<evidence type="ECO:0000256" key="1">
    <source>
        <dbReference type="ARBA" id="ARBA00022553"/>
    </source>
</evidence>
<dbReference type="InterPro" id="IPR005467">
    <property type="entry name" value="His_kinase_dom"/>
</dbReference>
<dbReference type="FunFam" id="3.30.565.10:FF:000010">
    <property type="entry name" value="Sensor histidine kinase RcsC"/>
    <property type="match status" value="1"/>
</dbReference>
<dbReference type="STRING" id="1081102.A0A167XZC5"/>
<dbReference type="Pfam" id="PF00072">
    <property type="entry name" value="Response_reg"/>
    <property type="match status" value="1"/>
</dbReference>
<dbReference type="InterPro" id="IPR003661">
    <property type="entry name" value="HisK_dim/P_dom"/>
</dbReference>
<dbReference type="Gene3D" id="1.10.287.130">
    <property type="match status" value="1"/>
</dbReference>
<feature type="domain" description="PAC" evidence="8">
    <location>
        <begin position="318"/>
        <end position="369"/>
    </location>
</feature>
<proteinExistence type="predicted"/>
<dbReference type="AlphaFoldDB" id="A0A167XZC5"/>
<feature type="region of interest" description="Disordered" evidence="4">
    <location>
        <begin position="620"/>
        <end position="680"/>
    </location>
</feature>
<dbReference type="NCBIfam" id="TIGR00229">
    <property type="entry name" value="sensory_box"/>
    <property type="match status" value="1"/>
</dbReference>
<dbReference type="InterPro" id="IPR004358">
    <property type="entry name" value="Sig_transdc_His_kin-like_C"/>
</dbReference>
<evidence type="ECO:0000313" key="9">
    <source>
        <dbReference type="EMBL" id="OAA65617.1"/>
    </source>
</evidence>
<dbReference type="PROSITE" id="PS50110">
    <property type="entry name" value="RESPONSE_REGULATORY"/>
    <property type="match status" value="1"/>
</dbReference>
<dbReference type="Pfam" id="PF02518">
    <property type="entry name" value="HATPase_c"/>
    <property type="match status" value="1"/>
</dbReference>
<evidence type="ECO:0000259" key="8">
    <source>
        <dbReference type="PROSITE" id="PS50113"/>
    </source>
</evidence>
<dbReference type="SUPFAM" id="SSF55785">
    <property type="entry name" value="PYP-like sensor domain (PAS domain)"/>
    <property type="match status" value="1"/>
</dbReference>
<evidence type="ECO:0000259" key="5">
    <source>
        <dbReference type="PROSITE" id="PS50109"/>
    </source>
</evidence>
<dbReference type="PROSITE" id="PS50113">
    <property type="entry name" value="PAC"/>
    <property type="match status" value="1"/>
</dbReference>
<protein>
    <submittedName>
        <fullName evidence="9">ATPase-like, ATP-binding domain protein</fullName>
    </submittedName>
</protein>
<keyword evidence="2" id="KW-0902">Two-component regulatory system</keyword>
<gene>
    <name evidence="9" type="ORF">SPI_02404</name>
</gene>
<evidence type="ECO:0000313" key="10">
    <source>
        <dbReference type="Proteomes" id="UP000076874"/>
    </source>
</evidence>
<feature type="region of interest" description="Disordered" evidence="4">
    <location>
        <begin position="1"/>
        <end position="26"/>
    </location>
</feature>
<dbReference type="InterPro" id="IPR036097">
    <property type="entry name" value="HisK_dim/P_sf"/>
</dbReference>
<dbReference type="SUPFAM" id="SSF52172">
    <property type="entry name" value="CheY-like"/>
    <property type="match status" value="1"/>
</dbReference>
<dbReference type="SUPFAM" id="SSF47384">
    <property type="entry name" value="Homodimeric domain of signal transducing histidine kinase"/>
    <property type="match status" value="1"/>
</dbReference>
<feature type="region of interest" description="Disordered" evidence="4">
    <location>
        <begin position="173"/>
        <end position="237"/>
    </location>
</feature>
<dbReference type="OrthoDB" id="60033at2759"/>
<feature type="domain" description="Histidine kinase" evidence="5">
    <location>
        <begin position="384"/>
        <end position="605"/>
    </location>
</feature>
<evidence type="ECO:0000259" key="7">
    <source>
        <dbReference type="PROSITE" id="PS50112"/>
    </source>
</evidence>
<dbReference type="InterPro" id="IPR036890">
    <property type="entry name" value="HATPase_C_sf"/>
</dbReference>
<dbReference type="Gene3D" id="3.40.50.2300">
    <property type="match status" value="1"/>
</dbReference>
<reference evidence="9 10" key="1">
    <citation type="journal article" date="2016" name="Genome Biol. Evol.">
        <title>Divergent and convergent evolution of fungal pathogenicity.</title>
        <authorList>
            <person name="Shang Y."/>
            <person name="Xiao G."/>
            <person name="Zheng P."/>
            <person name="Cen K."/>
            <person name="Zhan S."/>
            <person name="Wang C."/>
        </authorList>
    </citation>
    <scope>NUCLEOTIDE SEQUENCE [LARGE SCALE GENOMIC DNA]</scope>
    <source>
        <strain evidence="9 10">RCEF 264</strain>
    </source>
</reference>
<dbReference type="InterPro" id="IPR003594">
    <property type="entry name" value="HATPase_dom"/>
</dbReference>
<accession>A0A167XZC5</accession>
<feature type="modified residue" description="4-aspartylphosphate" evidence="3">
    <location>
        <position position="943"/>
    </location>
</feature>
<dbReference type="InterPro" id="IPR000014">
    <property type="entry name" value="PAS"/>
</dbReference>
<dbReference type="GO" id="GO:0000155">
    <property type="term" value="F:phosphorelay sensor kinase activity"/>
    <property type="evidence" value="ECO:0007669"/>
    <property type="project" value="InterPro"/>
</dbReference>